<dbReference type="Pfam" id="PF11951">
    <property type="entry name" value="Fungal_trans_2"/>
    <property type="match status" value="1"/>
</dbReference>
<dbReference type="EMBL" id="KN847338">
    <property type="protein sequence ID" value="KIW40327.1"/>
    <property type="molecule type" value="Genomic_DNA"/>
</dbReference>
<dbReference type="RefSeq" id="XP_016260543.1">
    <property type="nucleotide sequence ID" value="XM_016408789.1"/>
</dbReference>
<name>A0A0D2BS93_9EURO</name>
<dbReference type="InterPro" id="IPR021858">
    <property type="entry name" value="Fun_TF"/>
</dbReference>
<feature type="region of interest" description="Disordered" evidence="1">
    <location>
        <begin position="35"/>
        <end position="73"/>
    </location>
</feature>
<protein>
    <recommendedName>
        <fullName evidence="4">Transcription factor domain-containing protein</fullName>
    </recommendedName>
</protein>
<gene>
    <name evidence="2" type="ORF">PV06_07534</name>
</gene>
<sequence>MLFHFIDGGGQTGLRSPGARERRIIRSHVMIGKNRNKTHRRRRHHHEDAVSWEKGRQDHSAPTIDESSSRGRQVTCQAGLQPSRTLGNPLQHFQLAFALNPYMQRAIHSYFTGILEALYPFQICLRQSPLHDIWLNYMCIEPAFLHCVLALSVGHMAFASHGQGTQSNPEALFHSGRALKLLNQKLQNPSDGISVPIFAVVIAFAISEVSTGNLEQGKAHLDGLERMLEMKGGLSFLNDNRVLQQKVLRADIDYSLRTGLAPRFPSHALNASTIKFLQVGIGEHPSSTETTPAWNSWLGKLDSRPRRLWTMVYQFTSGLNNRSSLTHNLQPYLFQDVLLWAEYQLLTLPEFASCGGMQSLLRAGMLAFMTTWINYSGRASYDFLANQLRNLLLSIPEHSSALLLWTLFVGAISVFTIDDRLWLLPKLSRTLRKLALEDWDAVRKHLESQPWVHFIHDKRAQEVWEQARAYHVGSRYLERQSSHRRHSKHSTETVVVLGGSAIGLATIIPERNSGGEAPLRFSSGAELFR</sequence>
<keyword evidence="3" id="KW-1185">Reference proteome</keyword>
<feature type="compositionally biased region" description="Basic residues" evidence="1">
    <location>
        <begin position="35"/>
        <end position="45"/>
    </location>
</feature>
<dbReference type="STRING" id="215243.A0A0D2BS93"/>
<evidence type="ECO:0000313" key="2">
    <source>
        <dbReference type="EMBL" id="KIW40327.1"/>
    </source>
</evidence>
<dbReference type="GeneID" id="27359608"/>
<dbReference type="AlphaFoldDB" id="A0A0D2BS93"/>
<evidence type="ECO:0000256" key="1">
    <source>
        <dbReference type="SAM" id="MobiDB-lite"/>
    </source>
</evidence>
<dbReference type="PANTHER" id="PTHR37540">
    <property type="entry name" value="TRANSCRIPTION FACTOR (ACR-2), PUTATIVE-RELATED-RELATED"/>
    <property type="match status" value="1"/>
</dbReference>
<dbReference type="Proteomes" id="UP000053342">
    <property type="component" value="Unassembled WGS sequence"/>
</dbReference>
<evidence type="ECO:0008006" key="4">
    <source>
        <dbReference type="Google" id="ProtNLM"/>
    </source>
</evidence>
<accession>A0A0D2BS93</accession>
<dbReference type="VEuPathDB" id="FungiDB:PV06_07534"/>
<dbReference type="OrthoDB" id="4158087at2759"/>
<feature type="compositionally biased region" description="Basic and acidic residues" evidence="1">
    <location>
        <begin position="46"/>
        <end position="59"/>
    </location>
</feature>
<dbReference type="HOGENOM" id="CLU_023254_3_1_1"/>
<proteinExistence type="predicted"/>
<organism evidence="2 3">
    <name type="scientific">Exophiala oligosperma</name>
    <dbReference type="NCBI Taxonomy" id="215243"/>
    <lineage>
        <taxon>Eukaryota</taxon>
        <taxon>Fungi</taxon>
        <taxon>Dikarya</taxon>
        <taxon>Ascomycota</taxon>
        <taxon>Pezizomycotina</taxon>
        <taxon>Eurotiomycetes</taxon>
        <taxon>Chaetothyriomycetidae</taxon>
        <taxon>Chaetothyriales</taxon>
        <taxon>Herpotrichiellaceae</taxon>
        <taxon>Exophiala</taxon>
    </lineage>
</organism>
<evidence type="ECO:0000313" key="3">
    <source>
        <dbReference type="Proteomes" id="UP000053342"/>
    </source>
</evidence>
<reference evidence="2 3" key="1">
    <citation type="submission" date="2015-01" db="EMBL/GenBank/DDBJ databases">
        <title>The Genome Sequence of Exophiala oligosperma CBS72588.</title>
        <authorList>
            <consortium name="The Broad Institute Genomics Platform"/>
            <person name="Cuomo C."/>
            <person name="de Hoog S."/>
            <person name="Gorbushina A."/>
            <person name="Stielow B."/>
            <person name="Teixiera M."/>
            <person name="Abouelleil A."/>
            <person name="Chapman S.B."/>
            <person name="Priest M."/>
            <person name="Young S.K."/>
            <person name="Wortman J."/>
            <person name="Nusbaum C."/>
            <person name="Birren B."/>
        </authorList>
    </citation>
    <scope>NUCLEOTIDE SEQUENCE [LARGE SCALE GENOMIC DNA]</scope>
    <source>
        <strain evidence="2 3">CBS 72588</strain>
    </source>
</reference>